<dbReference type="STRING" id="4155.A0A022RJK2"/>
<keyword evidence="1" id="KW-0479">Metal-binding</keyword>
<evidence type="ECO:0000256" key="1">
    <source>
        <dbReference type="ARBA" id="ARBA00022723"/>
    </source>
</evidence>
<feature type="compositionally biased region" description="Low complexity" evidence="8">
    <location>
        <begin position="190"/>
        <end position="204"/>
    </location>
</feature>
<dbReference type="SUPFAM" id="SSF57667">
    <property type="entry name" value="beta-beta-alpha zinc fingers"/>
    <property type="match status" value="1"/>
</dbReference>
<evidence type="ECO:0000256" key="6">
    <source>
        <dbReference type="ARBA" id="ARBA00023163"/>
    </source>
</evidence>
<gene>
    <name evidence="10" type="ORF">MIMGU_mgv1a019013mg</name>
</gene>
<dbReference type="SMART" id="SM00355">
    <property type="entry name" value="ZnF_C2H2"/>
    <property type="match status" value="2"/>
</dbReference>
<reference evidence="10 11" key="1">
    <citation type="journal article" date="2013" name="Proc. Natl. Acad. Sci. U.S.A.">
        <title>Fine-scale variation in meiotic recombination in Mimulus inferred from population shotgun sequencing.</title>
        <authorList>
            <person name="Hellsten U."/>
            <person name="Wright K.M."/>
            <person name="Jenkins J."/>
            <person name="Shu S."/>
            <person name="Yuan Y."/>
            <person name="Wessler S.R."/>
            <person name="Schmutz J."/>
            <person name="Willis J.H."/>
            <person name="Rokhsar D.S."/>
        </authorList>
    </citation>
    <scope>NUCLEOTIDE SEQUENCE [LARGE SCALE GENOMIC DNA]</scope>
    <source>
        <strain evidence="11">cv. DUN x IM62</strain>
    </source>
</reference>
<evidence type="ECO:0000259" key="9">
    <source>
        <dbReference type="PROSITE" id="PS50157"/>
    </source>
</evidence>
<keyword evidence="6" id="KW-0804">Transcription</keyword>
<dbReference type="GO" id="GO:0005634">
    <property type="term" value="C:nucleus"/>
    <property type="evidence" value="ECO:0000318"/>
    <property type="project" value="GO_Central"/>
</dbReference>
<keyword evidence="11" id="KW-1185">Reference proteome</keyword>
<protein>
    <recommendedName>
        <fullName evidence="9">C2H2-type domain-containing protein</fullName>
    </recommendedName>
</protein>
<keyword evidence="5" id="KW-0805">Transcription regulation</keyword>
<evidence type="ECO:0000256" key="3">
    <source>
        <dbReference type="ARBA" id="ARBA00022771"/>
    </source>
</evidence>
<evidence type="ECO:0000256" key="2">
    <source>
        <dbReference type="ARBA" id="ARBA00022737"/>
    </source>
</evidence>
<accession>A0A022RJK2</accession>
<feature type="domain" description="C2H2-type" evidence="9">
    <location>
        <begin position="87"/>
        <end position="114"/>
    </location>
</feature>
<proteinExistence type="predicted"/>
<evidence type="ECO:0000256" key="7">
    <source>
        <dbReference type="PROSITE-ProRule" id="PRU00042"/>
    </source>
</evidence>
<dbReference type="KEGG" id="egt:105956063"/>
<dbReference type="OrthoDB" id="913712at2759"/>
<evidence type="ECO:0000256" key="5">
    <source>
        <dbReference type="ARBA" id="ARBA00023015"/>
    </source>
</evidence>
<sequence>MCAEDFNSAAANTPPTKRRRDDGDNYESEDMYIASLLVALSQRGDGPSSSAAEAQNQTEPSTSAAVNQTEYSPSTGHHPPPSQDNCHTCNICGRGFPSYQALGGHKTGHTKLSAAVSNKRKNSTAAVEDGRHNPTNGARLHTCATCGESFPSGQALGGHKRRHYPGVIRGGGGRSGGSASEVDGGGGTSGVTSSSGDGASSISAGVSAAAPVRWNFDMNFPPPPPGGLDLTLRL</sequence>
<dbReference type="PANTHER" id="PTHR45988">
    <property type="entry name" value="C2H2 TYPE ZINC FINGER TRANSCRIPTION FACTOR FAMILY-RELATED"/>
    <property type="match status" value="1"/>
</dbReference>
<organism evidence="10 11">
    <name type="scientific">Erythranthe guttata</name>
    <name type="common">Yellow monkey flower</name>
    <name type="synonym">Mimulus guttatus</name>
    <dbReference type="NCBI Taxonomy" id="4155"/>
    <lineage>
        <taxon>Eukaryota</taxon>
        <taxon>Viridiplantae</taxon>
        <taxon>Streptophyta</taxon>
        <taxon>Embryophyta</taxon>
        <taxon>Tracheophyta</taxon>
        <taxon>Spermatophyta</taxon>
        <taxon>Magnoliopsida</taxon>
        <taxon>eudicotyledons</taxon>
        <taxon>Gunneridae</taxon>
        <taxon>Pentapetalae</taxon>
        <taxon>asterids</taxon>
        <taxon>lamiids</taxon>
        <taxon>Lamiales</taxon>
        <taxon>Phrymaceae</taxon>
        <taxon>Erythranthe</taxon>
    </lineage>
</organism>
<dbReference type="EMBL" id="KI630456">
    <property type="protein sequence ID" value="EYU39060.1"/>
    <property type="molecule type" value="Genomic_DNA"/>
</dbReference>
<dbReference type="Gene3D" id="3.30.160.60">
    <property type="entry name" value="Classic Zinc Finger"/>
    <property type="match status" value="1"/>
</dbReference>
<dbReference type="GO" id="GO:0003700">
    <property type="term" value="F:DNA-binding transcription factor activity"/>
    <property type="evidence" value="ECO:0000318"/>
    <property type="project" value="GO_Central"/>
</dbReference>
<dbReference type="InterPro" id="IPR044653">
    <property type="entry name" value="AZF1/2/3-like"/>
</dbReference>
<dbReference type="GO" id="GO:0008270">
    <property type="term" value="F:zinc ion binding"/>
    <property type="evidence" value="ECO:0007669"/>
    <property type="project" value="UniProtKB-KW"/>
</dbReference>
<evidence type="ECO:0000313" key="10">
    <source>
        <dbReference type="EMBL" id="EYU39060.1"/>
    </source>
</evidence>
<feature type="region of interest" description="Disordered" evidence="8">
    <location>
        <begin position="103"/>
        <end position="136"/>
    </location>
</feature>
<dbReference type="PANTHER" id="PTHR45988:SF90">
    <property type="entry name" value="ZINC FINGER PROTEIN ZAT10-LIKE"/>
    <property type="match status" value="1"/>
</dbReference>
<dbReference type="PROSITE" id="PS00028">
    <property type="entry name" value="ZINC_FINGER_C2H2_1"/>
    <property type="match status" value="2"/>
</dbReference>
<dbReference type="InterPro" id="IPR036236">
    <property type="entry name" value="Znf_C2H2_sf"/>
</dbReference>
<dbReference type="InterPro" id="IPR013087">
    <property type="entry name" value="Znf_C2H2_type"/>
</dbReference>
<name>A0A022RJK2_ERYGU</name>
<dbReference type="PhylomeDB" id="A0A022RJK2"/>
<evidence type="ECO:0000256" key="8">
    <source>
        <dbReference type="SAM" id="MobiDB-lite"/>
    </source>
</evidence>
<dbReference type="PROSITE" id="PS50157">
    <property type="entry name" value="ZINC_FINGER_C2H2_2"/>
    <property type="match status" value="2"/>
</dbReference>
<dbReference type="AlphaFoldDB" id="A0A022RJK2"/>
<dbReference type="Pfam" id="PF13912">
    <property type="entry name" value="zf-C2H2_6"/>
    <property type="match status" value="2"/>
</dbReference>
<dbReference type="GO" id="GO:0000976">
    <property type="term" value="F:transcription cis-regulatory region binding"/>
    <property type="evidence" value="ECO:0000318"/>
    <property type="project" value="GO_Central"/>
</dbReference>
<feature type="region of interest" description="Disordered" evidence="8">
    <location>
        <begin position="1"/>
        <end position="83"/>
    </location>
</feature>
<feature type="region of interest" description="Disordered" evidence="8">
    <location>
        <begin position="168"/>
        <end position="204"/>
    </location>
</feature>
<keyword evidence="2" id="KW-0677">Repeat</keyword>
<evidence type="ECO:0000313" key="11">
    <source>
        <dbReference type="Proteomes" id="UP000030748"/>
    </source>
</evidence>
<dbReference type="GO" id="GO:0006355">
    <property type="term" value="P:regulation of DNA-templated transcription"/>
    <property type="evidence" value="ECO:0000318"/>
    <property type="project" value="GO_Central"/>
</dbReference>
<dbReference type="eggNOG" id="KOG1721">
    <property type="taxonomic scope" value="Eukaryota"/>
</dbReference>
<dbReference type="Proteomes" id="UP000030748">
    <property type="component" value="Unassembled WGS sequence"/>
</dbReference>
<evidence type="ECO:0000256" key="4">
    <source>
        <dbReference type="ARBA" id="ARBA00022833"/>
    </source>
</evidence>
<keyword evidence="4" id="KW-0862">Zinc</keyword>
<feature type="compositionally biased region" description="Polar residues" evidence="8">
    <location>
        <begin position="47"/>
        <end position="75"/>
    </location>
</feature>
<keyword evidence="3 7" id="KW-0863">Zinc-finger</keyword>
<feature type="domain" description="C2H2-type" evidence="9">
    <location>
        <begin position="141"/>
        <end position="163"/>
    </location>
</feature>